<dbReference type="RefSeq" id="WP_269478927.1">
    <property type="nucleotide sequence ID" value="NZ_JAOSHN010000026.1"/>
</dbReference>
<evidence type="ECO:0000313" key="2">
    <source>
        <dbReference type="Proteomes" id="UP001065549"/>
    </source>
</evidence>
<dbReference type="EMBL" id="JAOSHN010000026">
    <property type="protein sequence ID" value="MCU7381060.1"/>
    <property type="molecule type" value="Genomic_DNA"/>
</dbReference>
<keyword evidence="2" id="KW-1185">Reference proteome</keyword>
<evidence type="ECO:0000313" key="1">
    <source>
        <dbReference type="EMBL" id="MCU7381060.1"/>
    </source>
</evidence>
<dbReference type="Proteomes" id="UP001065549">
    <property type="component" value="Unassembled WGS sequence"/>
</dbReference>
<proteinExistence type="predicted"/>
<accession>A0A9J6R023</accession>
<sequence>SGGGVLNLNRLVQLFLTNPVIAEYDTADGWHVVKYANGRAEAMKEVSVTINISLPSAQIFWGSSIVALPDIFVQPPQPNVVCLCNYWVSTSVRGISTSSIDIYAIAEAERKNIPVTFSIRLSGKWK</sequence>
<organism evidence="1 2">
    <name type="scientific">Hominibacterium faecale</name>
    <dbReference type="NCBI Taxonomy" id="2839743"/>
    <lineage>
        <taxon>Bacteria</taxon>
        <taxon>Bacillati</taxon>
        <taxon>Bacillota</taxon>
        <taxon>Clostridia</taxon>
        <taxon>Peptostreptococcales</taxon>
        <taxon>Anaerovoracaceae</taxon>
        <taxon>Hominibacterium</taxon>
    </lineage>
</organism>
<comment type="caution">
    <text evidence="1">The sequence shown here is derived from an EMBL/GenBank/DDBJ whole genome shotgun (WGS) entry which is preliminary data.</text>
</comment>
<dbReference type="AlphaFoldDB" id="A0A9J6R023"/>
<reference evidence="1" key="1">
    <citation type="submission" date="2022-09" db="EMBL/GenBank/DDBJ databases">
        <title>Culturomic study of gut microbiota in children with autism spectrum disorder.</title>
        <authorList>
            <person name="Efimov B.A."/>
            <person name="Chaplin A.V."/>
            <person name="Sokolova S.R."/>
            <person name="Pikina A.P."/>
            <person name="Korzhanova M."/>
            <person name="Belova V."/>
            <person name="Korostin D."/>
        </authorList>
    </citation>
    <scope>NUCLEOTIDE SEQUENCE</scope>
    <source>
        <strain evidence="1">ASD5510</strain>
    </source>
</reference>
<gene>
    <name evidence="1" type="ORF">OBO34_22350</name>
</gene>
<feature type="non-terminal residue" evidence="1">
    <location>
        <position position="1"/>
    </location>
</feature>
<name>A0A9J6R023_9FIRM</name>
<protein>
    <submittedName>
        <fullName evidence="1">Uncharacterized protein</fullName>
    </submittedName>
</protein>